<dbReference type="GO" id="GO:0004349">
    <property type="term" value="F:glutamate 5-kinase activity"/>
    <property type="evidence" value="ECO:0007669"/>
    <property type="project" value="UniProtKB-UniRule"/>
</dbReference>
<dbReference type="FunFam" id="2.30.130.10:FF:000007">
    <property type="entry name" value="Glutamate 5-kinase"/>
    <property type="match status" value="1"/>
</dbReference>
<feature type="binding site" evidence="8">
    <location>
        <position position="19"/>
    </location>
    <ligand>
        <name>ATP</name>
        <dbReference type="ChEBI" id="CHEBI:30616"/>
    </ligand>
</feature>
<keyword evidence="6 8" id="KW-0418">Kinase</keyword>
<dbReference type="PROSITE" id="PS00902">
    <property type="entry name" value="GLUTAMATE_5_KINASE"/>
    <property type="match status" value="1"/>
</dbReference>
<feature type="domain" description="PUA" evidence="9">
    <location>
        <begin position="283"/>
        <end position="366"/>
    </location>
</feature>
<evidence type="ECO:0000256" key="8">
    <source>
        <dbReference type="HAMAP-Rule" id="MF_00456"/>
    </source>
</evidence>
<dbReference type="InterPro" id="IPR036974">
    <property type="entry name" value="PUA_sf"/>
</dbReference>
<dbReference type="InterPro" id="IPR011529">
    <property type="entry name" value="Glu_5kinase"/>
</dbReference>
<feature type="binding site" evidence="8">
    <location>
        <position position="56"/>
    </location>
    <ligand>
        <name>substrate</name>
    </ligand>
</feature>
<gene>
    <name evidence="8 10" type="primary">proB</name>
    <name evidence="10" type="ORF">Mlute_00874</name>
</gene>
<feature type="binding site" evidence="8">
    <location>
        <position position="155"/>
    </location>
    <ligand>
        <name>substrate</name>
    </ligand>
</feature>
<comment type="similarity">
    <text evidence="8">Belongs to the glutamate 5-kinase family.</text>
</comment>
<evidence type="ECO:0000256" key="7">
    <source>
        <dbReference type="ARBA" id="ARBA00022840"/>
    </source>
</evidence>
<dbReference type="CDD" id="cd04242">
    <property type="entry name" value="AAK_G5K_ProB"/>
    <property type="match status" value="1"/>
</dbReference>
<dbReference type="AlphaFoldDB" id="A0A399EVM3"/>
<dbReference type="Proteomes" id="UP000265800">
    <property type="component" value="Unassembled WGS sequence"/>
</dbReference>
<dbReference type="OrthoDB" id="9804434at2"/>
<proteinExistence type="inferred from homology"/>
<evidence type="ECO:0000256" key="4">
    <source>
        <dbReference type="ARBA" id="ARBA00022679"/>
    </source>
</evidence>
<dbReference type="PANTHER" id="PTHR43654">
    <property type="entry name" value="GLUTAMATE 5-KINASE"/>
    <property type="match status" value="1"/>
</dbReference>
<dbReference type="InterPro" id="IPR005715">
    <property type="entry name" value="Glu_5kinase/COase_Synthase"/>
</dbReference>
<keyword evidence="3 8" id="KW-0641">Proline biosynthesis</keyword>
<comment type="caution">
    <text evidence="10">The sequence shown here is derived from an EMBL/GenBank/DDBJ whole genome shotgun (WGS) entry which is preliminary data.</text>
</comment>
<evidence type="ECO:0000256" key="6">
    <source>
        <dbReference type="ARBA" id="ARBA00022777"/>
    </source>
</evidence>
<reference evidence="10 11" key="1">
    <citation type="submission" date="2018-08" db="EMBL/GenBank/DDBJ databases">
        <title>Meiothermus luteus KCTC 52599 genome sequencing project.</title>
        <authorList>
            <person name="Da Costa M.S."/>
            <person name="Albuquerque L."/>
            <person name="Raposo P."/>
            <person name="Froufe H.J.C."/>
            <person name="Barroso C.S."/>
            <person name="Egas C."/>
        </authorList>
    </citation>
    <scope>NUCLEOTIDE SEQUENCE [LARGE SCALE GENOMIC DNA]</scope>
    <source>
        <strain evidence="10 11">KCTC 52599</strain>
    </source>
</reference>
<keyword evidence="4 8" id="KW-0808">Transferase</keyword>
<feature type="binding site" evidence="8">
    <location>
        <begin position="217"/>
        <end position="223"/>
    </location>
    <ligand>
        <name>ATP</name>
        <dbReference type="ChEBI" id="CHEBI:30616"/>
    </ligand>
</feature>
<dbReference type="InterPro" id="IPR036393">
    <property type="entry name" value="AceGlu_kinase-like_sf"/>
</dbReference>
<comment type="catalytic activity">
    <reaction evidence="8">
        <text>L-glutamate + ATP = L-glutamyl 5-phosphate + ADP</text>
        <dbReference type="Rhea" id="RHEA:14877"/>
        <dbReference type="ChEBI" id="CHEBI:29985"/>
        <dbReference type="ChEBI" id="CHEBI:30616"/>
        <dbReference type="ChEBI" id="CHEBI:58274"/>
        <dbReference type="ChEBI" id="CHEBI:456216"/>
        <dbReference type="EC" id="2.7.2.11"/>
    </reaction>
</comment>
<dbReference type="Gene3D" id="3.40.1160.10">
    <property type="entry name" value="Acetylglutamate kinase-like"/>
    <property type="match status" value="1"/>
</dbReference>
<evidence type="ECO:0000313" key="11">
    <source>
        <dbReference type="Proteomes" id="UP000265800"/>
    </source>
</evidence>
<feature type="binding site" evidence="8">
    <location>
        <begin position="175"/>
        <end position="176"/>
    </location>
    <ligand>
        <name>ATP</name>
        <dbReference type="ChEBI" id="CHEBI:30616"/>
    </ligand>
</feature>
<keyword evidence="11" id="KW-1185">Reference proteome</keyword>
<sequence length="380" mass="41033">MSSSRTPLPPSQYRRLVVKVGSAVLSGPEGRKHQLEIAAQVSALRAEGREVVLVSSGAQAVGMEKLGLREKPKTMPGKQALAAVGQPALMQLWEQAFSWYGLRVAQVLLTAEDLGHRHRYLNARQTLETLLSWGILPIINENDTVMVEEIKFGDNDQLSALIATLVGADLLVLLSDIEALYEADPRQHPGARAIPYVERVDQEVLRMAGESPNRVGTGGMRSKLLAAQKAQAAGIPTLLLPGTRPESIPQALRGEGVGTFFAGGQRRYSGRKLWLYQLPKPRGEVVVDAGAARALQQEGASLLPAGILEVRGQFGVGEPVRCLDAEGSLIGVGLVNYSAAELRRIKGKKTKDIEALLGYKNTDEAIHRDYFALVSELGGK</sequence>
<keyword evidence="1 8" id="KW-0963">Cytoplasm</keyword>
<keyword evidence="5 8" id="KW-0547">Nucleotide-binding</keyword>
<dbReference type="InterPro" id="IPR019797">
    <property type="entry name" value="Glutamate_5-kinase_CS"/>
</dbReference>
<dbReference type="EC" id="2.7.2.11" evidence="8"/>
<dbReference type="PROSITE" id="PS50890">
    <property type="entry name" value="PUA"/>
    <property type="match status" value="1"/>
</dbReference>
<evidence type="ECO:0000256" key="3">
    <source>
        <dbReference type="ARBA" id="ARBA00022650"/>
    </source>
</evidence>
<evidence type="ECO:0000313" key="10">
    <source>
        <dbReference type="EMBL" id="RIH87713.1"/>
    </source>
</evidence>
<name>A0A399EVM3_9DEIN</name>
<dbReference type="InterPro" id="IPR001057">
    <property type="entry name" value="Glu/AcGlu_kinase"/>
</dbReference>
<keyword evidence="2 8" id="KW-0028">Amino-acid biosynthesis</keyword>
<dbReference type="GO" id="GO:0005524">
    <property type="term" value="F:ATP binding"/>
    <property type="evidence" value="ECO:0007669"/>
    <property type="project" value="UniProtKB-KW"/>
</dbReference>
<dbReference type="PANTHER" id="PTHR43654:SF1">
    <property type="entry name" value="ISOPENTENYL PHOSPHATE KINASE"/>
    <property type="match status" value="1"/>
</dbReference>
<dbReference type="EMBL" id="QWKZ01000019">
    <property type="protein sequence ID" value="RIH87713.1"/>
    <property type="molecule type" value="Genomic_DNA"/>
</dbReference>
<dbReference type="HAMAP" id="MF_00456">
    <property type="entry name" value="ProB"/>
    <property type="match status" value="1"/>
</dbReference>
<protein>
    <recommendedName>
        <fullName evidence="8">Glutamate 5-kinase</fullName>
        <ecNumber evidence="8">2.7.2.11</ecNumber>
    </recommendedName>
    <alternativeName>
        <fullName evidence="8">Gamma-glutamyl kinase</fullName>
        <shortName evidence="8">GK</shortName>
    </alternativeName>
</protein>
<dbReference type="SUPFAM" id="SSF88697">
    <property type="entry name" value="PUA domain-like"/>
    <property type="match status" value="1"/>
</dbReference>
<feature type="binding site" evidence="8">
    <location>
        <position position="143"/>
    </location>
    <ligand>
        <name>substrate</name>
    </ligand>
</feature>
<dbReference type="Gene3D" id="2.30.130.10">
    <property type="entry name" value="PUA domain"/>
    <property type="match status" value="1"/>
</dbReference>
<evidence type="ECO:0000256" key="2">
    <source>
        <dbReference type="ARBA" id="ARBA00022605"/>
    </source>
</evidence>
<dbReference type="Pfam" id="PF01472">
    <property type="entry name" value="PUA"/>
    <property type="match status" value="1"/>
</dbReference>
<dbReference type="PRINTS" id="PR00474">
    <property type="entry name" value="GLU5KINASE"/>
</dbReference>
<dbReference type="PIRSF" id="PIRSF000729">
    <property type="entry name" value="GK"/>
    <property type="match status" value="1"/>
</dbReference>
<dbReference type="SUPFAM" id="SSF53633">
    <property type="entry name" value="Carbamate kinase-like"/>
    <property type="match status" value="1"/>
</dbReference>
<dbReference type="CDD" id="cd21157">
    <property type="entry name" value="PUA_G5K"/>
    <property type="match status" value="1"/>
</dbReference>
<evidence type="ECO:0000256" key="1">
    <source>
        <dbReference type="ARBA" id="ARBA00022490"/>
    </source>
</evidence>
<keyword evidence="7 8" id="KW-0067">ATP-binding</keyword>
<dbReference type="RefSeq" id="WP_119359542.1">
    <property type="nucleotide sequence ID" value="NZ_QWKZ01000019.1"/>
</dbReference>
<dbReference type="InterPro" id="IPR001048">
    <property type="entry name" value="Asp/Glu/Uridylate_kinase"/>
</dbReference>
<accession>A0A399EVM3</accession>
<dbReference type="InterPro" id="IPR041739">
    <property type="entry name" value="G5K_ProB"/>
</dbReference>
<dbReference type="NCBIfam" id="TIGR01027">
    <property type="entry name" value="proB"/>
    <property type="match status" value="1"/>
</dbReference>
<dbReference type="Pfam" id="PF00696">
    <property type="entry name" value="AA_kinase"/>
    <property type="match status" value="1"/>
</dbReference>
<comment type="pathway">
    <text evidence="8">Amino-acid biosynthesis; L-proline biosynthesis; L-glutamate 5-semialdehyde from L-glutamate: step 1/2.</text>
</comment>
<dbReference type="GO" id="GO:0005829">
    <property type="term" value="C:cytosol"/>
    <property type="evidence" value="ECO:0007669"/>
    <property type="project" value="TreeGrafter"/>
</dbReference>
<dbReference type="GO" id="GO:0055129">
    <property type="term" value="P:L-proline biosynthetic process"/>
    <property type="evidence" value="ECO:0007669"/>
    <property type="project" value="UniProtKB-UniRule"/>
</dbReference>
<dbReference type="FunFam" id="3.40.1160.10:FF:000018">
    <property type="entry name" value="Glutamate 5-kinase"/>
    <property type="match status" value="1"/>
</dbReference>
<organism evidence="10 11">
    <name type="scientific">Meiothermus luteus</name>
    <dbReference type="NCBI Taxonomy" id="2026184"/>
    <lineage>
        <taxon>Bacteria</taxon>
        <taxon>Thermotogati</taxon>
        <taxon>Deinococcota</taxon>
        <taxon>Deinococci</taxon>
        <taxon>Thermales</taxon>
        <taxon>Thermaceae</taxon>
        <taxon>Meiothermus</taxon>
    </lineage>
</organism>
<dbReference type="InterPro" id="IPR015947">
    <property type="entry name" value="PUA-like_sf"/>
</dbReference>
<dbReference type="InterPro" id="IPR002478">
    <property type="entry name" value="PUA"/>
</dbReference>
<evidence type="ECO:0000259" key="9">
    <source>
        <dbReference type="SMART" id="SM00359"/>
    </source>
</evidence>
<dbReference type="GO" id="GO:0003723">
    <property type="term" value="F:RNA binding"/>
    <property type="evidence" value="ECO:0007669"/>
    <property type="project" value="InterPro"/>
</dbReference>
<evidence type="ECO:0000256" key="5">
    <source>
        <dbReference type="ARBA" id="ARBA00022741"/>
    </source>
</evidence>
<comment type="function">
    <text evidence="8">Catalyzes the transfer of a phosphate group to glutamate to form L-glutamate 5-phosphate.</text>
</comment>
<dbReference type="SMART" id="SM00359">
    <property type="entry name" value="PUA"/>
    <property type="match status" value="1"/>
</dbReference>
<dbReference type="UniPathway" id="UPA00098">
    <property type="reaction ID" value="UER00359"/>
</dbReference>
<comment type="subcellular location">
    <subcellularLocation>
        <location evidence="8">Cytoplasm</location>
    </subcellularLocation>
</comment>